<sequence length="167" mass="18601">MVEPRCLPAGVDVVLSLLCLLGSPSSSFLLRWRISLSPPMSHFGVKPQANLAEGESKEEKVLLVRAFCVSKDPDGEVFDVNMTGRREQQGCMLVIPTVIRKQYIQRNMHASVHLDNTVMDMVGWGLASAPPTGSRLTCSERKLHFRVFLEEESRFSMSFFLSVGATQ</sequence>
<evidence type="ECO:0000313" key="2">
    <source>
        <dbReference type="Proteomes" id="UP000327493"/>
    </source>
</evidence>
<accession>A0A5J5CJK5</accession>
<dbReference type="Proteomes" id="UP000327493">
    <property type="component" value="Chromosome 20"/>
</dbReference>
<name>A0A5J5CJK5_9PERO</name>
<dbReference type="AlphaFoldDB" id="A0A5J5CJK5"/>
<evidence type="ECO:0000313" key="1">
    <source>
        <dbReference type="EMBL" id="KAA8581867.1"/>
    </source>
</evidence>
<keyword evidence="2" id="KW-1185">Reference proteome</keyword>
<reference evidence="1 2" key="1">
    <citation type="submission" date="2019-08" db="EMBL/GenBank/DDBJ databases">
        <title>A chromosome-level genome assembly, high-density linkage maps, and genome scans reveal the genomic architecture of hybrid incompatibilities underlying speciation via character displacement in darters (Percidae: Etheostominae).</title>
        <authorList>
            <person name="Moran R.L."/>
            <person name="Catchen J.M."/>
            <person name="Fuller R.C."/>
        </authorList>
    </citation>
    <scope>NUCLEOTIDE SEQUENCE [LARGE SCALE GENOMIC DNA]</scope>
    <source>
        <strain evidence="1">EspeVRDwgs_2016</strain>
        <tissue evidence="1">Muscle</tissue>
    </source>
</reference>
<comment type="caution">
    <text evidence="1">The sequence shown here is derived from an EMBL/GenBank/DDBJ whole genome shotgun (WGS) entry which is preliminary data.</text>
</comment>
<proteinExistence type="predicted"/>
<protein>
    <submittedName>
        <fullName evidence="1">Uncharacterized protein</fullName>
    </submittedName>
</protein>
<dbReference type="EMBL" id="VOFY01000020">
    <property type="protein sequence ID" value="KAA8581867.1"/>
    <property type="molecule type" value="Genomic_DNA"/>
</dbReference>
<organism evidence="1 2">
    <name type="scientific">Etheostoma spectabile</name>
    <name type="common">orangethroat darter</name>
    <dbReference type="NCBI Taxonomy" id="54343"/>
    <lineage>
        <taxon>Eukaryota</taxon>
        <taxon>Metazoa</taxon>
        <taxon>Chordata</taxon>
        <taxon>Craniata</taxon>
        <taxon>Vertebrata</taxon>
        <taxon>Euteleostomi</taxon>
        <taxon>Actinopterygii</taxon>
        <taxon>Neopterygii</taxon>
        <taxon>Teleostei</taxon>
        <taxon>Neoteleostei</taxon>
        <taxon>Acanthomorphata</taxon>
        <taxon>Eupercaria</taxon>
        <taxon>Perciformes</taxon>
        <taxon>Percoidei</taxon>
        <taxon>Percidae</taxon>
        <taxon>Etheostomatinae</taxon>
        <taxon>Etheostoma</taxon>
    </lineage>
</organism>
<gene>
    <name evidence="1" type="ORF">FQN60_008607</name>
</gene>